<dbReference type="PANTHER" id="PTHR36720">
    <property type="entry name" value="TAF RNA POLYMERASE I SUBUNIT A"/>
    <property type="match status" value="1"/>
</dbReference>
<name>A0ABQ9K9A4_HEVBR</name>
<dbReference type="PANTHER" id="PTHR36720:SF1">
    <property type="entry name" value="TAF RNA POLYMERASE I SUBUNIT A"/>
    <property type="match status" value="1"/>
</dbReference>
<dbReference type="Pfam" id="PF14929">
    <property type="entry name" value="TAF1_subA"/>
    <property type="match status" value="1"/>
</dbReference>
<reference evidence="1 2" key="1">
    <citation type="journal article" date="2023" name="Plant Biotechnol. J.">
        <title>Chromosome-level wild Hevea brasiliensis genome provides new tools for genomic-assisted breeding and valuable loci to elevate rubber yield.</title>
        <authorList>
            <person name="Cheng H."/>
            <person name="Song X."/>
            <person name="Hu Y."/>
            <person name="Wu T."/>
            <person name="Yang Q."/>
            <person name="An Z."/>
            <person name="Feng S."/>
            <person name="Deng Z."/>
            <person name="Wu W."/>
            <person name="Zeng X."/>
            <person name="Tu M."/>
            <person name="Wang X."/>
            <person name="Huang H."/>
        </authorList>
    </citation>
    <scope>NUCLEOTIDE SEQUENCE [LARGE SCALE GENOMIC DNA]</scope>
    <source>
        <strain evidence="1">MT/VB/25A 57/8</strain>
    </source>
</reference>
<keyword evidence="2" id="KW-1185">Reference proteome</keyword>
<accession>A0ABQ9K9A4</accession>
<evidence type="ECO:0000313" key="2">
    <source>
        <dbReference type="Proteomes" id="UP001174677"/>
    </source>
</evidence>
<comment type="caution">
    <text evidence="1">The sequence shown here is derived from an EMBL/GenBank/DDBJ whole genome shotgun (WGS) entry which is preliminary data.</text>
</comment>
<protein>
    <submittedName>
        <fullName evidence="1">Uncharacterized protein</fullName>
    </submittedName>
</protein>
<evidence type="ECO:0000313" key="1">
    <source>
        <dbReference type="EMBL" id="KAJ9129272.1"/>
    </source>
</evidence>
<gene>
    <name evidence="1" type="ORF">P3X46_033942</name>
</gene>
<proteinExistence type="predicted"/>
<sequence>MLEDHMTLLEDSGNKALKSDMVGFEDGTVESKKRKRNLSTLADDECHIMALEKIYKRTILALAKPSYLLCRGSNNIRSENRVKLCHFLRKLVRQHNWTEASGVLSLLLKATCKDNHPTMNRFKYLVSMEFLKHIENDDVNLTAISGIYDTWMTRIGINLANKRKTSEYMKEDLFIVRLESIIIHLMQGNIEGERQNARSLMREHGFEGHPMFHMIIGLIFYQLWYSSIPEDMQCKNSDQIYTPTNSDVSGAPSHSYMSFTRFRYEVGGSEGHNALFSCESESSFQYDSETSVMNDKRMPVEADSDVHKRVVPTEVDINLQRNLQQDFQPPGFYVNSAENSHSVDNDGGHMHSFPNLCALKSLDSWLLPIQAKNWELERVIQDDEYENSVKYLREAVYSKPPVIAALLPLIQLLLIGCKDEEALHELERFCGNSNASLPSRLRAHLLECVDPTNNFALSTCFEDSLKSDPTCSESLAKLISLHQNGNYSPESLLEMIALHLDAVFVEYNTWREFALCFLKVSQCEEDRVSVCLHGSEGGKKQGYSVHYNRIPKLFIQGKSRKAWRIRCRWWLSRHFSKNLLASEIAAGDLQLVTYKAACASHMYGSQFEYVMKAYTCLEKENNWDLLKFLQLHMQNSIGLHLNFQQRTN</sequence>
<dbReference type="Proteomes" id="UP001174677">
    <property type="component" value="Unassembled WGS sequence"/>
</dbReference>
<organism evidence="1 2">
    <name type="scientific">Hevea brasiliensis</name>
    <name type="common">Para rubber tree</name>
    <name type="synonym">Siphonia brasiliensis</name>
    <dbReference type="NCBI Taxonomy" id="3981"/>
    <lineage>
        <taxon>Eukaryota</taxon>
        <taxon>Viridiplantae</taxon>
        <taxon>Streptophyta</taxon>
        <taxon>Embryophyta</taxon>
        <taxon>Tracheophyta</taxon>
        <taxon>Spermatophyta</taxon>
        <taxon>Magnoliopsida</taxon>
        <taxon>eudicotyledons</taxon>
        <taxon>Gunneridae</taxon>
        <taxon>Pentapetalae</taxon>
        <taxon>rosids</taxon>
        <taxon>fabids</taxon>
        <taxon>Malpighiales</taxon>
        <taxon>Euphorbiaceae</taxon>
        <taxon>Crotonoideae</taxon>
        <taxon>Micrandreae</taxon>
        <taxon>Hevea</taxon>
    </lineage>
</organism>
<dbReference type="EMBL" id="JARPOI010000188">
    <property type="protein sequence ID" value="KAJ9129272.1"/>
    <property type="molecule type" value="Genomic_DNA"/>
</dbReference>
<dbReference type="InterPro" id="IPR039495">
    <property type="entry name" value="TAF1A"/>
</dbReference>